<keyword evidence="6" id="KW-1185">Reference proteome</keyword>
<dbReference type="SMART" id="SM00421">
    <property type="entry name" value="HTH_LUXR"/>
    <property type="match status" value="1"/>
</dbReference>
<organism evidence="5 6">
    <name type="scientific">Streptomyces cathayae</name>
    <dbReference type="NCBI Taxonomy" id="3031124"/>
    <lineage>
        <taxon>Bacteria</taxon>
        <taxon>Bacillati</taxon>
        <taxon>Actinomycetota</taxon>
        <taxon>Actinomycetes</taxon>
        <taxon>Kitasatosporales</taxon>
        <taxon>Streptomycetaceae</taxon>
        <taxon>Streptomyces</taxon>
    </lineage>
</organism>
<reference evidence="5 6" key="1">
    <citation type="submission" date="2023-03" db="EMBL/GenBank/DDBJ databases">
        <authorList>
            <person name="Mo P."/>
        </authorList>
    </citation>
    <scope>NUCLEOTIDE SEQUENCE [LARGE SCALE GENOMIC DNA]</scope>
    <source>
        <strain evidence="5 6">HUAS 5</strain>
    </source>
</reference>
<dbReference type="InterPro" id="IPR000792">
    <property type="entry name" value="Tscrpt_reg_LuxR_C"/>
</dbReference>
<evidence type="ECO:0000256" key="3">
    <source>
        <dbReference type="ARBA" id="ARBA00023163"/>
    </source>
</evidence>
<dbReference type="Pfam" id="PF00196">
    <property type="entry name" value="GerE"/>
    <property type="match status" value="1"/>
</dbReference>
<keyword evidence="1" id="KW-0805">Transcription regulation</keyword>
<sequence>MPDTKEPPEADVLALREVIEGPLHEIARRFSRFLSDRWPHTALVVFTKECTGRPRKVAGATEMVNKVTIDELEQLKALVEPGRPIGTTAAIGGAARTVWAVRDPVGTLLVLVPRGSRKQLPRPAALSALFGIVATSISQQVAQASPDYLAESRAASSERARTITEMATAHESALVAILNTLRATALDDRRARVAATESASVALVALRSAQKSDLALSEEPAPAAFTKLRRDVRHLLKHHEASVEFVPPAKAARPLPGEVAYAARAMTRTAVLALTAQPGPSRLRVAWTCDDTSLRIDVREQESGSVDVHALSRQLEGRARTLGATVSLDAVPGWGSRAGIVLPFDPPAVRTGETRLSSLKAREQEVLHLLAQGKRNKAIADTLGITESTVKFHVTGVLRKLEVSSRGEAAALALNGHEQGPVAGGREGR</sequence>
<dbReference type="RefSeq" id="WP_279334298.1">
    <property type="nucleotide sequence ID" value="NZ_CP121682.1"/>
</dbReference>
<keyword evidence="3" id="KW-0804">Transcription</keyword>
<feature type="domain" description="HTH luxR-type" evidence="4">
    <location>
        <begin position="352"/>
        <end position="417"/>
    </location>
</feature>
<evidence type="ECO:0000313" key="5">
    <source>
        <dbReference type="EMBL" id="WGD41181.1"/>
    </source>
</evidence>
<keyword evidence="2" id="KW-0238">DNA-binding</keyword>
<dbReference type="InterPro" id="IPR036388">
    <property type="entry name" value="WH-like_DNA-bd_sf"/>
</dbReference>
<dbReference type="PRINTS" id="PR00038">
    <property type="entry name" value="HTHLUXR"/>
</dbReference>
<evidence type="ECO:0000256" key="1">
    <source>
        <dbReference type="ARBA" id="ARBA00023015"/>
    </source>
</evidence>
<name>A0ABY8K2Q0_9ACTN</name>
<evidence type="ECO:0000256" key="2">
    <source>
        <dbReference type="ARBA" id="ARBA00023125"/>
    </source>
</evidence>
<dbReference type="PROSITE" id="PS50043">
    <property type="entry name" value="HTH_LUXR_2"/>
    <property type="match status" value="1"/>
</dbReference>
<dbReference type="Proteomes" id="UP001216440">
    <property type="component" value="Chromosome"/>
</dbReference>
<proteinExistence type="predicted"/>
<dbReference type="EMBL" id="CP121682">
    <property type="protein sequence ID" value="WGD41181.1"/>
    <property type="molecule type" value="Genomic_DNA"/>
</dbReference>
<dbReference type="PANTHER" id="PTHR44688:SF16">
    <property type="entry name" value="DNA-BINDING TRANSCRIPTIONAL ACTIVATOR DEVR_DOSR"/>
    <property type="match status" value="1"/>
</dbReference>
<dbReference type="Gene3D" id="1.10.10.10">
    <property type="entry name" value="Winged helix-like DNA-binding domain superfamily/Winged helix DNA-binding domain"/>
    <property type="match status" value="1"/>
</dbReference>
<dbReference type="SUPFAM" id="SSF46894">
    <property type="entry name" value="C-terminal effector domain of the bipartite response regulators"/>
    <property type="match status" value="1"/>
</dbReference>
<evidence type="ECO:0000313" key="6">
    <source>
        <dbReference type="Proteomes" id="UP001216440"/>
    </source>
</evidence>
<dbReference type="PANTHER" id="PTHR44688">
    <property type="entry name" value="DNA-BINDING TRANSCRIPTIONAL ACTIVATOR DEVR_DOSR"/>
    <property type="match status" value="1"/>
</dbReference>
<protein>
    <submittedName>
        <fullName evidence="5">Helix-turn-helix transcriptional regulator</fullName>
    </submittedName>
</protein>
<dbReference type="CDD" id="cd06170">
    <property type="entry name" value="LuxR_C_like"/>
    <property type="match status" value="1"/>
</dbReference>
<accession>A0ABY8K2Q0</accession>
<dbReference type="InterPro" id="IPR016032">
    <property type="entry name" value="Sig_transdc_resp-reg_C-effctor"/>
</dbReference>
<evidence type="ECO:0000259" key="4">
    <source>
        <dbReference type="PROSITE" id="PS50043"/>
    </source>
</evidence>
<gene>
    <name evidence="5" type="ORF">PYS65_14015</name>
</gene>